<dbReference type="RefSeq" id="WP_106727373.1">
    <property type="nucleotide sequence ID" value="NZ_PXYL01000031.1"/>
</dbReference>
<dbReference type="OrthoDB" id="9806208at2"/>
<dbReference type="SMART" id="SM00342">
    <property type="entry name" value="HTH_ARAC"/>
    <property type="match status" value="1"/>
</dbReference>
<accession>A0A2P7RSD1</accession>
<dbReference type="Pfam" id="PF12833">
    <property type="entry name" value="HTH_18"/>
    <property type="match status" value="1"/>
</dbReference>
<dbReference type="PANTHER" id="PTHR46796:SF14">
    <property type="entry name" value="TRANSCRIPTIONAL REGULATORY PROTEIN"/>
    <property type="match status" value="1"/>
</dbReference>
<name>A0A2P7RSD1_9HYPH</name>
<evidence type="ECO:0000259" key="4">
    <source>
        <dbReference type="PROSITE" id="PS01124"/>
    </source>
</evidence>
<dbReference type="EMBL" id="PXYL01000031">
    <property type="protein sequence ID" value="PSJ53136.1"/>
    <property type="molecule type" value="Genomic_DNA"/>
</dbReference>
<evidence type="ECO:0000256" key="1">
    <source>
        <dbReference type="ARBA" id="ARBA00023015"/>
    </source>
</evidence>
<dbReference type="GO" id="GO:0043565">
    <property type="term" value="F:sequence-specific DNA binding"/>
    <property type="evidence" value="ECO:0007669"/>
    <property type="project" value="InterPro"/>
</dbReference>
<dbReference type="AlphaFoldDB" id="A0A2P7RSD1"/>
<sequence>MSGKIEAKQLAAGPGWYVQDVLCHAGPDDAPFEEEHSTVAVAAVLSGTFIYRTTEGRNLLSPGSILLGNHGRCFQCGHEHGAGDRCLSFHFSADSWEEIAGAVPGAHHGKFDVPSLPPTTALLPIVAMLEGARDIGRPAMEEAALDFAGMALRLSADVSRDRRSLRTSDERRISDAVRRIELTAHELEGDRLSLTTLAGDAGMSRYHFLRTFRRLVGMTPHQYVLHVRMHKAAVWLRTTDAPLTAVALDAGFNDLSTFVRRFRQIMGSPPGEYRNNARRRPK</sequence>
<dbReference type="InterPro" id="IPR020449">
    <property type="entry name" value="Tscrpt_reg_AraC-type_HTH"/>
</dbReference>
<organism evidence="5 6">
    <name type="scientific">Pseudaminobacter soli</name>
    <name type="common">ex Li et al. 2025</name>
    <dbReference type="NCBI Taxonomy" id="1295366"/>
    <lineage>
        <taxon>Bacteria</taxon>
        <taxon>Pseudomonadati</taxon>
        <taxon>Pseudomonadota</taxon>
        <taxon>Alphaproteobacteria</taxon>
        <taxon>Hyphomicrobiales</taxon>
        <taxon>Phyllobacteriaceae</taxon>
        <taxon>Pseudaminobacter</taxon>
    </lineage>
</organism>
<evidence type="ECO:0000256" key="2">
    <source>
        <dbReference type="ARBA" id="ARBA00023125"/>
    </source>
</evidence>
<dbReference type="Gene3D" id="1.10.10.60">
    <property type="entry name" value="Homeodomain-like"/>
    <property type="match status" value="2"/>
</dbReference>
<dbReference type="GO" id="GO:0003700">
    <property type="term" value="F:DNA-binding transcription factor activity"/>
    <property type="evidence" value="ECO:0007669"/>
    <property type="project" value="InterPro"/>
</dbReference>
<keyword evidence="3" id="KW-0804">Transcription</keyword>
<dbReference type="InterPro" id="IPR050204">
    <property type="entry name" value="AraC_XylS_family_regulators"/>
</dbReference>
<evidence type="ECO:0000256" key="3">
    <source>
        <dbReference type="ARBA" id="ARBA00023163"/>
    </source>
</evidence>
<reference evidence="5 6" key="1">
    <citation type="submission" date="2018-03" db="EMBL/GenBank/DDBJ databases">
        <title>The draft genome of Mesorhizobium soli JCM 19897.</title>
        <authorList>
            <person name="Li L."/>
            <person name="Liu L."/>
            <person name="Liang L."/>
            <person name="Wang T."/>
            <person name="Zhang X."/>
        </authorList>
    </citation>
    <scope>NUCLEOTIDE SEQUENCE [LARGE SCALE GENOMIC DNA]</scope>
    <source>
        <strain evidence="5 6">JCM 19897</strain>
    </source>
</reference>
<dbReference type="InterPro" id="IPR018060">
    <property type="entry name" value="HTH_AraC"/>
</dbReference>
<dbReference type="Proteomes" id="UP000240653">
    <property type="component" value="Unassembled WGS sequence"/>
</dbReference>
<evidence type="ECO:0000313" key="6">
    <source>
        <dbReference type="Proteomes" id="UP000240653"/>
    </source>
</evidence>
<protein>
    <submittedName>
        <fullName evidence="5">AraC family transcriptional regulator</fullName>
    </submittedName>
</protein>
<dbReference type="PRINTS" id="PR00032">
    <property type="entry name" value="HTHARAC"/>
</dbReference>
<dbReference type="InterPro" id="IPR009057">
    <property type="entry name" value="Homeodomain-like_sf"/>
</dbReference>
<feature type="domain" description="HTH araC/xylS-type" evidence="4">
    <location>
        <begin position="174"/>
        <end position="276"/>
    </location>
</feature>
<comment type="caution">
    <text evidence="5">The sequence shown here is derived from an EMBL/GenBank/DDBJ whole genome shotgun (WGS) entry which is preliminary data.</text>
</comment>
<keyword evidence="1" id="KW-0805">Transcription regulation</keyword>
<gene>
    <name evidence="5" type="ORF">C7I85_28490</name>
</gene>
<dbReference type="InterPro" id="IPR018062">
    <property type="entry name" value="HTH_AraC-typ_CS"/>
</dbReference>
<dbReference type="PANTHER" id="PTHR46796">
    <property type="entry name" value="HTH-TYPE TRANSCRIPTIONAL ACTIVATOR RHAS-RELATED"/>
    <property type="match status" value="1"/>
</dbReference>
<keyword evidence="2" id="KW-0238">DNA-binding</keyword>
<proteinExistence type="predicted"/>
<dbReference type="SUPFAM" id="SSF46689">
    <property type="entry name" value="Homeodomain-like"/>
    <property type="match status" value="2"/>
</dbReference>
<dbReference type="PROSITE" id="PS01124">
    <property type="entry name" value="HTH_ARAC_FAMILY_2"/>
    <property type="match status" value="1"/>
</dbReference>
<evidence type="ECO:0000313" key="5">
    <source>
        <dbReference type="EMBL" id="PSJ53136.1"/>
    </source>
</evidence>
<dbReference type="PROSITE" id="PS00041">
    <property type="entry name" value="HTH_ARAC_FAMILY_1"/>
    <property type="match status" value="1"/>
</dbReference>
<keyword evidence="6" id="KW-1185">Reference proteome</keyword>